<feature type="compositionally biased region" description="Polar residues" evidence="1">
    <location>
        <begin position="1"/>
        <end position="11"/>
    </location>
</feature>
<evidence type="ECO:0000313" key="2">
    <source>
        <dbReference type="EMBL" id="WSC15220.1"/>
    </source>
</evidence>
<name>A0ABZ1G5Q9_9ACTN</name>
<feature type="region of interest" description="Disordered" evidence="1">
    <location>
        <begin position="1"/>
        <end position="31"/>
    </location>
</feature>
<evidence type="ECO:0008006" key="4">
    <source>
        <dbReference type="Google" id="ProtNLM"/>
    </source>
</evidence>
<protein>
    <recommendedName>
        <fullName evidence="4">PASTA domain-containing protein</fullName>
    </recommendedName>
</protein>
<dbReference type="Proteomes" id="UP001330827">
    <property type="component" value="Chromosome"/>
</dbReference>
<evidence type="ECO:0000256" key="1">
    <source>
        <dbReference type="SAM" id="MobiDB-lite"/>
    </source>
</evidence>
<dbReference type="RefSeq" id="WP_326594241.1">
    <property type="nucleotide sequence ID" value="NZ_CP109114.1"/>
</dbReference>
<gene>
    <name evidence="2" type="ORF">OIE64_21890</name>
</gene>
<accession>A0ABZ1G5Q9</accession>
<keyword evidence="3" id="KW-1185">Reference proteome</keyword>
<feature type="region of interest" description="Disordered" evidence="1">
    <location>
        <begin position="72"/>
        <end position="112"/>
    </location>
</feature>
<feature type="compositionally biased region" description="Low complexity" evidence="1">
    <location>
        <begin position="72"/>
        <end position="93"/>
    </location>
</feature>
<proteinExistence type="predicted"/>
<reference evidence="2 3" key="1">
    <citation type="submission" date="2022-10" db="EMBL/GenBank/DDBJ databases">
        <title>The complete genomes of actinobacterial strains from the NBC collection.</title>
        <authorList>
            <person name="Joergensen T.S."/>
            <person name="Alvarez Arevalo M."/>
            <person name="Sterndorff E.B."/>
            <person name="Faurdal D."/>
            <person name="Vuksanovic O."/>
            <person name="Mourched A.-S."/>
            <person name="Charusanti P."/>
            <person name="Shaw S."/>
            <person name="Blin K."/>
            <person name="Weber T."/>
        </authorList>
    </citation>
    <scope>NUCLEOTIDE SEQUENCE [LARGE SCALE GENOMIC DNA]</scope>
    <source>
        <strain evidence="2 3">NBC 01769</strain>
    </source>
</reference>
<sequence length="274" mass="29260">MTSTEDSPSDGNRTEPDVGAPSSAAAVRPPEREGRRIRLLTLVGSLLICIVGLQIGRNAPAEAEHEAAGVSAVRASATSTPSPSSSTPAAVPSKETEFPDTPAGRLDKKAHESGWVVDSEEYASASGYTNDVCQTFKGGTVELGDRWVTPGQHLAEGAGLTKDEEKVLRSGVPQLCPRWWPQVLRTMNDTYERFIGDGTYDVAPKGGFEVMPPGAYRSEGGPLGDIMDCYWERTTGSGDIIDNNFVTVARSITVTVRAGELFTSENCGVWKPVK</sequence>
<dbReference type="EMBL" id="CP109114">
    <property type="protein sequence ID" value="WSC15220.1"/>
    <property type="molecule type" value="Genomic_DNA"/>
</dbReference>
<evidence type="ECO:0000313" key="3">
    <source>
        <dbReference type="Proteomes" id="UP001330827"/>
    </source>
</evidence>
<organism evidence="2 3">
    <name type="scientific">Streptomyces brevispora</name>
    <dbReference type="NCBI Taxonomy" id="887462"/>
    <lineage>
        <taxon>Bacteria</taxon>
        <taxon>Bacillati</taxon>
        <taxon>Actinomycetota</taxon>
        <taxon>Actinomycetes</taxon>
        <taxon>Kitasatosporales</taxon>
        <taxon>Streptomycetaceae</taxon>
        <taxon>Streptomyces</taxon>
    </lineage>
</organism>